<dbReference type="EMBL" id="JARQZJ010000091">
    <property type="protein sequence ID" value="KAK9883015.1"/>
    <property type="molecule type" value="Genomic_DNA"/>
</dbReference>
<gene>
    <name evidence="1" type="ORF">WA026_001228</name>
</gene>
<dbReference type="Proteomes" id="UP001431783">
    <property type="component" value="Unassembled WGS sequence"/>
</dbReference>
<evidence type="ECO:0000313" key="2">
    <source>
        <dbReference type="Proteomes" id="UP001431783"/>
    </source>
</evidence>
<evidence type="ECO:0000313" key="1">
    <source>
        <dbReference type="EMBL" id="KAK9883015.1"/>
    </source>
</evidence>
<comment type="caution">
    <text evidence="1">The sequence shown here is derived from an EMBL/GenBank/DDBJ whole genome shotgun (WGS) entry which is preliminary data.</text>
</comment>
<dbReference type="AlphaFoldDB" id="A0AAW1UKI3"/>
<accession>A0AAW1UKI3</accession>
<name>A0AAW1UKI3_9CUCU</name>
<proteinExistence type="predicted"/>
<organism evidence="1 2">
    <name type="scientific">Henosepilachna vigintioctopunctata</name>
    <dbReference type="NCBI Taxonomy" id="420089"/>
    <lineage>
        <taxon>Eukaryota</taxon>
        <taxon>Metazoa</taxon>
        <taxon>Ecdysozoa</taxon>
        <taxon>Arthropoda</taxon>
        <taxon>Hexapoda</taxon>
        <taxon>Insecta</taxon>
        <taxon>Pterygota</taxon>
        <taxon>Neoptera</taxon>
        <taxon>Endopterygota</taxon>
        <taxon>Coleoptera</taxon>
        <taxon>Polyphaga</taxon>
        <taxon>Cucujiformia</taxon>
        <taxon>Coccinelloidea</taxon>
        <taxon>Coccinellidae</taxon>
        <taxon>Epilachninae</taxon>
        <taxon>Epilachnini</taxon>
        <taxon>Henosepilachna</taxon>
    </lineage>
</organism>
<feature type="non-terminal residue" evidence="1">
    <location>
        <position position="1"/>
    </location>
</feature>
<protein>
    <submittedName>
        <fullName evidence="1">Uncharacterized protein</fullName>
    </submittedName>
</protein>
<keyword evidence="2" id="KW-1185">Reference proteome</keyword>
<reference evidence="1 2" key="1">
    <citation type="submission" date="2023-03" db="EMBL/GenBank/DDBJ databases">
        <title>Genome insight into feeding habits of ladybird beetles.</title>
        <authorList>
            <person name="Li H.-S."/>
            <person name="Huang Y.-H."/>
            <person name="Pang H."/>
        </authorList>
    </citation>
    <scope>NUCLEOTIDE SEQUENCE [LARGE SCALE GENOMIC DNA]</scope>
    <source>
        <strain evidence="1">SYSU_2023b</strain>
        <tissue evidence="1">Whole body</tissue>
    </source>
</reference>
<sequence>FSSPLERGVPHGSILESLLFISYPMDPIIHPIFIDPLSIAKLDHMLMTLNFFSHSPLRI</sequence>